<protein>
    <submittedName>
        <fullName evidence="8">Response regulator transcription factor</fullName>
    </submittedName>
</protein>
<dbReference type="GO" id="GO:0000976">
    <property type="term" value="F:transcription cis-regulatory region binding"/>
    <property type="evidence" value="ECO:0007669"/>
    <property type="project" value="TreeGrafter"/>
</dbReference>
<proteinExistence type="predicted"/>
<dbReference type="AlphaFoldDB" id="A0A7G9GLE0"/>
<evidence type="ECO:0000259" key="7">
    <source>
        <dbReference type="PROSITE" id="PS51755"/>
    </source>
</evidence>
<evidence type="ECO:0000259" key="6">
    <source>
        <dbReference type="PROSITE" id="PS50110"/>
    </source>
</evidence>
<evidence type="ECO:0000313" key="9">
    <source>
        <dbReference type="Proteomes" id="UP000515856"/>
    </source>
</evidence>
<keyword evidence="2 5" id="KW-0238">DNA-binding</keyword>
<evidence type="ECO:0000256" key="5">
    <source>
        <dbReference type="PROSITE-ProRule" id="PRU01091"/>
    </source>
</evidence>
<dbReference type="GO" id="GO:0000156">
    <property type="term" value="F:phosphorelay response regulator activity"/>
    <property type="evidence" value="ECO:0007669"/>
    <property type="project" value="TreeGrafter"/>
</dbReference>
<keyword evidence="3" id="KW-0804">Transcription</keyword>
<dbReference type="PROSITE" id="PS50110">
    <property type="entry name" value="RESPONSE_REGULATORY"/>
    <property type="match status" value="1"/>
</dbReference>
<dbReference type="SUPFAM" id="SSF52172">
    <property type="entry name" value="CheY-like"/>
    <property type="match status" value="1"/>
</dbReference>
<evidence type="ECO:0000256" key="2">
    <source>
        <dbReference type="ARBA" id="ARBA00023125"/>
    </source>
</evidence>
<dbReference type="RefSeq" id="WP_117452360.1">
    <property type="nucleotide sequence ID" value="NZ_CP060636.1"/>
</dbReference>
<sequence>MKILFVEDDDAIALGLIYSLEKEGYQITHYKTQKEAINALSEQSFDLLLLDVGLPDGNGYEICRYAKSKQEVPVIFLTAMDDEVNIVMGLDIGGDDYITKPFRIKELQSRIRSVMRRYQKQEDDGIAKIRDIIINTKTGKVYKNNTEILLTALEYRLLLVFLNHQGQILSRSQILEGIWDVAGNYVNDNTLSVYIKRLREKLEDDPGDPLIIVTVRGLGYRMEKNNVA</sequence>
<dbReference type="PROSITE" id="PS51755">
    <property type="entry name" value="OMPR_PHOB"/>
    <property type="match status" value="1"/>
</dbReference>
<dbReference type="Pfam" id="PF00486">
    <property type="entry name" value="Trans_reg_C"/>
    <property type="match status" value="1"/>
</dbReference>
<dbReference type="InterPro" id="IPR001867">
    <property type="entry name" value="OmpR/PhoB-type_DNA-bd"/>
</dbReference>
<dbReference type="InterPro" id="IPR001789">
    <property type="entry name" value="Sig_transdc_resp-reg_receiver"/>
</dbReference>
<feature type="domain" description="OmpR/PhoB-type" evidence="7">
    <location>
        <begin position="124"/>
        <end position="224"/>
    </location>
</feature>
<dbReference type="InterPro" id="IPR036388">
    <property type="entry name" value="WH-like_DNA-bd_sf"/>
</dbReference>
<dbReference type="EMBL" id="CP060636">
    <property type="protein sequence ID" value="QNM11622.1"/>
    <property type="molecule type" value="Genomic_DNA"/>
</dbReference>
<dbReference type="PANTHER" id="PTHR48111">
    <property type="entry name" value="REGULATOR OF RPOS"/>
    <property type="match status" value="1"/>
</dbReference>
<evidence type="ECO:0000313" key="8">
    <source>
        <dbReference type="EMBL" id="QNM11622.1"/>
    </source>
</evidence>
<dbReference type="Gene3D" id="6.10.250.690">
    <property type="match status" value="1"/>
</dbReference>
<dbReference type="GO" id="GO:0005829">
    <property type="term" value="C:cytosol"/>
    <property type="evidence" value="ECO:0007669"/>
    <property type="project" value="TreeGrafter"/>
</dbReference>
<dbReference type="Gene3D" id="3.40.50.2300">
    <property type="match status" value="1"/>
</dbReference>
<dbReference type="Proteomes" id="UP000515856">
    <property type="component" value="Chromosome"/>
</dbReference>
<evidence type="ECO:0000256" key="3">
    <source>
        <dbReference type="ARBA" id="ARBA00023163"/>
    </source>
</evidence>
<dbReference type="InterPro" id="IPR011006">
    <property type="entry name" value="CheY-like_superfamily"/>
</dbReference>
<feature type="domain" description="Response regulatory" evidence="6">
    <location>
        <begin position="2"/>
        <end position="115"/>
    </location>
</feature>
<dbReference type="GO" id="GO:0032993">
    <property type="term" value="C:protein-DNA complex"/>
    <property type="evidence" value="ECO:0007669"/>
    <property type="project" value="TreeGrafter"/>
</dbReference>
<dbReference type="GO" id="GO:0006355">
    <property type="term" value="P:regulation of DNA-templated transcription"/>
    <property type="evidence" value="ECO:0007669"/>
    <property type="project" value="InterPro"/>
</dbReference>
<keyword evidence="4" id="KW-0597">Phosphoprotein</keyword>
<dbReference type="PANTHER" id="PTHR48111:SF73">
    <property type="entry name" value="ALKALINE PHOSPHATASE SYNTHESIS TRANSCRIPTIONAL REGULATORY PROTEIN PHOP"/>
    <property type="match status" value="1"/>
</dbReference>
<dbReference type="SMART" id="SM00862">
    <property type="entry name" value="Trans_reg_C"/>
    <property type="match status" value="1"/>
</dbReference>
<accession>A0A7G9GLE0</accession>
<evidence type="ECO:0000256" key="4">
    <source>
        <dbReference type="PROSITE-ProRule" id="PRU00169"/>
    </source>
</evidence>
<feature type="modified residue" description="4-aspartylphosphate" evidence="4">
    <location>
        <position position="51"/>
    </location>
</feature>
<organism evidence="8 9">
    <name type="scientific">[Eubacterium] hominis</name>
    <dbReference type="NCBI Taxonomy" id="2764325"/>
    <lineage>
        <taxon>Bacteria</taxon>
        <taxon>Bacillati</taxon>
        <taxon>Bacillota</taxon>
        <taxon>Erysipelotrichia</taxon>
        <taxon>Erysipelotrichales</taxon>
        <taxon>Erysipelotrichaceae</taxon>
        <taxon>Amedibacillus</taxon>
    </lineage>
</organism>
<dbReference type="Pfam" id="PF00072">
    <property type="entry name" value="Response_reg"/>
    <property type="match status" value="1"/>
</dbReference>
<keyword evidence="1" id="KW-0805">Transcription regulation</keyword>
<dbReference type="CDD" id="cd00383">
    <property type="entry name" value="trans_reg_C"/>
    <property type="match status" value="1"/>
</dbReference>
<evidence type="ECO:0000256" key="1">
    <source>
        <dbReference type="ARBA" id="ARBA00023015"/>
    </source>
</evidence>
<dbReference type="SMART" id="SM00448">
    <property type="entry name" value="REC"/>
    <property type="match status" value="1"/>
</dbReference>
<dbReference type="KEGG" id="ehn:H9Q80_15420"/>
<gene>
    <name evidence="8" type="ORF">H9Q80_15420</name>
</gene>
<keyword evidence="9" id="KW-1185">Reference proteome</keyword>
<reference evidence="8 9" key="1">
    <citation type="submission" date="2020-08" db="EMBL/GenBank/DDBJ databases">
        <authorList>
            <person name="Liu C."/>
            <person name="Sun Q."/>
        </authorList>
    </citation>
    <scope>NUCLEOTIDE SEQUENCE [LARGE SCALE GENOMIC DNA]</scope>
    <source>
        <strain evidence="8 9">NSJ-61</strain>
    </source>
</reference>
<dbReference type="InterPro" id="IPR039420">
    <property type="entry name" value="WalR-like"/>
</dbReference>
<feature type="DNA-binding region" description="OmpR/PhoB-type" evidence="5">
    <location>
        <begin position="124"/>
        <end position="224"/>
    </location>
</feature>
<dbReference type="Gene3D" id="1.10.10.10">
    <property type="entry name" value="Winged helix-like DNA-binding domain superfamily/Winged helix DNA-binding domain"/>
    <property type="match status" value="1"/>
</dbReference>
<name>A0A7G9GLE0_9FIRM</name>